<dbReference type="PIRSF" id="PIRSF006356">
    <property type="entry name" value="Arg_deiminase"/>
    <property type="match status" value="1"/>
</dbReference>
<comment type="similarity">
    <text evidence="1 3">Belongs to the arginine deiminase family.</text>
</comment>
<dbReference type="EMBL" id="QYRT01000005">
    <property type="protein sequence ID" value="TIH39891.1"/>
    <property type="molecule type" value="Genomic_DNA"/>
</dbReference>
<name>A0A4T2C8Z5_9MICO</name>
<keyword evidence="3" id="KW-0963">Cytoplasm</keyword>
<comment type="caution">
    <text evidence="5">The sequence shown here is derived from an EMBL/GenBank/DDBJ whole genome shotgun (WGS) entry which is preliminary data.</text>
</comment>
<comment type="catalytic activity">
    <reaction evidence="3">
        <text>L-arginine + H2O = L-citrulline + NH4(+)</text>
        <dbReference type="Rhea" id="RHEA:19597"/>
        <dbReference type="ChEBI" id="CHEBI:15377"/>
        <dbReference type="ChEBI" id="CHEBI:28938"/>
        <dbReference type="ChEBI" id="CHEBI:32682"/>
        <dbReference type="ChEBI" id="CHEBI:57743"/>
        <dbReference type="EC" id="3.5.3.6"/>
    </reaction>
</comment>
<dbReference type="Pfam" id="PF02274">
    <property type="entry name" value="ADI"/>
    <property type="match status" value="1"/>
</dbReference>
<evidence type="ECO:0000313" key="6">
    <source>
        <dbReference type="Proteomes" id="UP000306192"/>
    </source>
</evidence>
<evidence type="ECO:0000256" key="4">
    <source>
        <dbReference type="PIRSR" id="PIRSR006356-1"/>
    </source>
</evidence>
<sequence>MAAPADPASVRGLGVHSEVGRLRQVIIHRPGTELNRLTPENREQLLFDDVLWPSRARSEHDGFADALASRGIVVHHFDDLFSQALHVAEARNFVLERVCTTDSFGPSFAPYLRSFLDDQEPRRLTGMLTGGLLPEDVPTPPGLSLYFDSLDKDGFLIPPLPNSLFPRDSSAWIYGGVNVNVMAKPARVRETDHVRAVYSFHPLFSGDPFLQYNIDETRTRSSIEGGDIHVLGNGAVLIGMGERTTPMAVELLASALFKAGQATSIIAVELPKSHAMMHLDTVMTMIDIDTFVLYPNLSQTDLRGRTIAPAGLPGESSLIVGPEQDLFELIAEALDVSEVHVLSATEDTRAAEREQWDDANNYLAVEPGVVIGYDRNVTTNTLLRRNGIEVITVAGGELGRGRGGSRCMSCPIQRDPADQEARS</sequence>
<dbReference type="Proteomes" id="UP000306192">
    <property type="component" value="Unassembled WGS sequence"/>
</dbReference>
<dbReference type="Gene3D" id="1.10.3930.10">
    <property type="entry name" value="Arginine deiminase"/>
    <property type="match status" value="1"/>
</dbReference>
<dbReference type="GO" id="GO:0005737">
    <property type="term" value="C:cytoplasm"/>
    <property type="evidence" value="ECO:0007669"/>
    <property type="project" value="UniProtKB-SubCell"/>
</dbReference>
<dbReference type="PANTHER" id="PTHR47271:SF2">
    <property type="entry name" value="ARGININE DEIMINASE"/>
    <property type="match status" value="1"/>
</dbReference>
<evidence type="ECO:0000256" key="1">
    <source>
        <dbReference type="ARBA" id="ARBA00010206"/>
    </source>
</evidence>
<evidence type="ECO:0000256" key="3">
    <source>
        <dbReference type="HAMAP-Rule" id="MF_00242"/>
    </source>
</evidence>
<accession>A0A4T2C8Z5</accession>
<dbReference type="AlphaFoldDB" id="A0A4T2C8Z5"/>
<gene>
    <name evidence="3" type="primary">arcA</name>
    <name evidence="5" type="ORF">D4765_03765</name>
</gene>
<dbReference type="NCBIfam" id="NF002381">
    <property type="entry name" value="PRK01388.1"/>
    <property type="match status" value="1"/>
</dbReference>
<dbReference type="HAMAP" id="MF_00242">
    <property type="entry name" value="Arg_deiminase"/>
    <property type="match status" value="1"/>
</dbReference>
<dbReference type="PANTHER" id="PTHR47271">
    <property type="entry name" value="ARGININE DEIMINASE"/>
    <property type="match status" value="1"/>
</dbReference>
<feature type="active site" description="Amidino-cysteine intermediate" evidence="3 4">
    <location>
        <position position="407"/>
    </location>
</feature>
<organism evidence="5 6">
    <name type="scientific">Subtercola vilae</name>
    <dbReference type="NCBI Taxonomy" id="2056433"/>
    <lineage>
        <taxon>Bacteria</taxon>
        <taxon>Bacillati</taxon>
        <taxon>Actinomycetota</taxon>
        <taxon>Actinomycetes</taxon>
        <taxon>Micrococcales</taxon>
        <taxon>Microbacteriaceae</taxon>
        <taxon>Subtercola</taxon>
    </lineage>
</organism>
<comment type="subcellular location">
    <subcellularLocation>
        <location evidence="3">Cytoplasm</location>
    </subcellularLocation>
</comment>
<proteinExistence type="inferred from homology"/>
<dbReference type="GO" id="GO:0019546">
    <property type="term" value="P:L-arginine deiminase pathway"/>
    <property type="evidence" value="ECO:0007669"/>
    <property type="project" value="TreeGrafter"/>
</dbReference>
<dbReference type="UniPathway" id="UPA00254">
    <property type="reaction ID" value="UER00364"/>
</dbReference>
<dbReference type="SUPFAM" id="SSF55909">
    <property type="entry name" value="Pentein"/>
    <property type="match status" value="1"/>
</dbReference>
<dbReference type="InterPro" id="IPR003876">
    <property type="entry name" value="Arg_deiminase"/>
</dbReference>
<protein>
    <recommendedName>
        <fullName evidence="3">Arginine deiminase</fullName>
        <shortName evidence="3">ADI</shortName>
        <ecNumber evidence="3">3.5.3.6</ecNumber>
    </recommendedName>
    <alternativeName>
        <fullName evidence="3">Arginine dihydrolase</fullName>
        <shortName evidence="3">AD</shortName>
    </alternativeName>
</protein>
<dbReference type="EC" id="3.5.3.6" evidence="3"/>
<keyword evidence="3" id="KW-0056">Arginine metabolism</keyword>
<keyword evidence="6" id="KW-1185">Reference proteome</keyword>
<evidence type="ECO:0000313" key="5">
    <source>
        <dbReference type="EMBL" id="TIH39891.1"/>
    </source>
</evidence>
<reference evidence="5 6" key="1">
    <citation type="journal article" date="2019" name="Microorganisms">
        <title>Systematic Affiliation and Genome Analysis of Subtercola vilae DB165(T) with Particular Emphasis on Cold Adaptation of an Isolate from a High-Altitude Cold Volcano Lake.</title>
        <authorList>
            <person name="Villalobos A.S."/>
            <person name="Wiese J."/>
            <person name="Imhoff J.F."/>
            <person name="Dorador C."/>
            <person name="Keller A."/>
            <person name="Hentschel U."/>
        </authorList>
    </citation>
    <scope>NUCLEOTIDE SEQUENCE [LARGE SCALE GENOMIC DNA]</scope>
    <source>
        <strain evidence="5 6">DB165</strain>
    </source>
</reference>
<dbReference type="GO" id="GO:0016990">
    <property type="term" value="F:arginine deiminase activity"/>
    <property type="evidence" value="ECO:0007669"/>
    <property type="project" value="UniProtKB-UniRule"/>
</dbReference>
<keyword evidence="2 3" id="KW-0378">Hydrolase</keyword>
<dbReference type="Gene3D" id="3.75.10.10">
    <property type="entry name" value="L-arginine/glycine Amidinotransferase, Chain A"/>
    <property type="match status" value="1"/>
</dbReference>
<dbReference type="PRINTS" id="PR01466">
    <property type="entry name" value="ARGDEIMINASE"/>
</dbReference>
<evidence type="ECO:0000256" key="2">
    <source>
        <dbReference type="ARBA" id="ARBA00022801"/>
    </source>
</evidence>
<dbReference type="OrthoDB" id="9807502at2"/>
<comment type="pathway">
    <text evidence="3">Amino-acid degradation; L-arginine degradation via ADI pathway; carbamoyl phosphate from L-arginine: step 1/2.</text>
</comment>